<dbReference type="EMBL" id="FQZE01000010">
    <property type="protein sequence ID" value="SHJ04493.1"/>
    <property type="molecule type" value="Genomic_DNA"/>
</dbReference>
<sequence>MATVIIDTQTDEAKKMLEFLKTARYARVVEEKIPNEETLAAINEVEEGKVKSYSSAKELMSELKKKADVQNKNNQQV</sequence>
<dbReference type="Proteomes" id="UP000184050">
    <property type="component" value="Unassembled WGS sequence"/>
</dbReference>
<gene>
    <name evidence="1" type="ORF">SAMN05444280_11015</name>
</gene>
<name>A0A1M6G3F2_9BACT</name>
<keyword evidence="2" id="KW-1185">Reference proteome</keyword>
<reference evidence="1 2" key="1">
    <citation type="submission" date="2016-11" db="EMBL/GenBank/DDBJ databases">
        <authorList>
            <person name="Jaros S."/>
            <person name="Januszkiewicz K."/>
            <person name="Wedrychowicz H."/>
        </authorList>
    </citation>
    <scope>NUCLEOTIDE SEQUENCE [LARGE SCALE GENOMIC DNA]</scope>
    <source>
        <strain evidence="1 2">DSM 27063</strain>
    </source>
</reference>
<evidence type="ECO:0000313" key="2">
    <source>
        <dbReference type="Proteomes" id="UP000184050"/>
    </source>
</evidence>
<dbReference type="AlphaFoldDB" id="A0A1M6G3F2"/>
<organism evidence="1 2">
    <name type="scientific">Tangfeifania diversioriginum</name>
    <dbReference type="NCBI Taxonomy" id="1168035"/>
    <lineage>
        <taxon>Bacteria</taxon>
        <taxon>Pseudomonadati</taxon>
        <taxon>Bacteroidota</taxon>
        <taxon>Bacteroidia</taxon>
        <taxon>Marinilabiliales</taxon>
        <taxon>Prolixibacteraceae</taxon>
        <taxon>Tangfeifania</taxon>
    </lineage>
</organism>
<protein>
    <submittedName>
        <fullName evidence="1">Uncharacterized protein</fullName>
    </submittedName>
</protein>
<dbReference type="RefSeq" id="WP_073168206.1">
    <property type="nucleotide sequence ID" value="NZ_FQZE01000010.1"/>
</dbReference>
<accession>A0A1M6G3F2</accession>
<evidence type="ECO:0000313" key="1">
    <source>
        <dbReference type="EMBL" id="SHJ04493.1"/>
    </source>
</evidence>
<proteinExistence type="predicted"/>
<dbReference type="STRING" id="1168035.SAMN05444280_11015"/>